<comment type="caution">
    <text evidence="5">The sequence shown here is derived from an EMBL/GenBank/DDBJ whole genome shotgun (WGS) entry which is preliminary data.</text>
</comment>
<proteinExistence type="inferred from homology"/>
<keyword evidence="2" id="KW-0521">NADP</keyword>
<dbReference type="EMBL" id="RCYR01000013">
    <property type="protein sequence ID" value="RYS79950.1"/>
    <property type="molecule type" value="Genomic_DNA"/>
</dbReference>
<evidence type="ECO:0000256" key="4">
    <source>
        <dbReference type="RuleBase" id="RU000363"/>
    </source>
</evidence>
<evidence type="ECO:0000313" key="6">
    <source>
        <dbReference type="Proteomes" id="UP000292665"/>
    </source>
</evidence>
<keyword evidence="3" id="KW-0560">Oxidoreductase</keyword>
<gene>
    <name evidence="5" type="ORF">EAI93_07735</name>
</gene>
<dbReference type="PRINTS" id="PR00080">
    <property type="entry name" value="SDRFAMILY"/>
</dbReference>
<dbReference type="CDD" id="cd05233">
    <property type="entry name" value="SDR_c"/>
    <property type="match status" value="1"/>
</dbReference>
<dbReference type="InterPro" id="IPR002347">
    <property type="entry name" value="SDR_fam"/>
</dbReference>
<dbReference type="GO" id="GO:0005829">
    <property type="term" value="C:cytosol"/>
    <property type="evidence" value="ECO:0007669"/>
    <property type="project" value="TreeGrafter"/>
</dbReference>
<dbReference type="PIRSF" id="PIRSF000126">
    <property type="entry name" value="11-beta-HSD1"/>
    <property type="match status" value="1"/>
</dbReference>
<dbReference type="PRINTS" id="PR00081">
    <property type="entry name" value="GDHRDH"/>
</dbReference>
<evidence type="ECO:0000256" key="3">
    <source>
        <dbReference type="ARBA" id="ARBA00023002"/>
    </source>
</evidence>
<dbReference type="AlphaFoldDB" id="A0A414U5Z6"/>
<evidence type="ECO:0000256" key="1">
    <source>
        <dbReference type="ARBA" id="ARBA00006484"/>
    </source>
</evidence>
<dbReference type="GO" id="GO:0016491">
    <property type="term" value="F:oxidoreductase activity"/>
    <property type="evidence" value="ECO:0007669"/>
    <property type="project" value="UniProtKB-KW"/>
</dbReference>
<accession>A0A414U5Z6</accession>
<protein>
    <submittedName>
        <fullName evidence="5">SDR family NAD(P)-dependent oxidoreductase</fullName>
    </submittedName>
</protein>
<organism evidence="5 6">
    <name type="scientific">[Ruminococcus] torques</name>
    <dbReference type="NCBI Taxonomy" id="33039"/>
    <lineage>
        <taxon>Bacteria</taxon>
        <taxon>Bacillati</taxon>
        <taxon>Bacillota</taxon>
        <taxon>Clostridia</taxon>
        <taxon>Lachnospirales</taxon>
        <taxon>Lachnospiraceae</taxon>
        <taxon>Mediterraneibacter</taxon>
    </lineage>
</organism>
<dbReference type="Gene3D" id="3.40.50.720">
    <property type="entry name" value="NAD(P)-binding Rossmann-like Domain"/>
    <property type="match status" value="1"/>
</dbReference>
<dbReference type="PANTHER" id="PTHR43391:SF14">
    <property type="entry name" value="DEHYDROGENASE_REDUCTASE SDR FAMILY PROTEIN 7-LIKE"/>
    <property type="match status" value="1"/>
</dbReference>
<dbReference type="SUPFAM" id="SSF51735">
    <property type="entry name" value="NAD(P)-binding Rossmann-fold domains"/>
    <property type="match status" value="1"/>
</dbReference>
<comment type="similarity">
    <text evidence="1 4">Belongs to the short-chain dehydrogenases/reductases (SDR) family.</text>
</comment>
<dbReference type="Proteomes" id="UP000292665">
    <property type="component" value="Unassembled WGS sequence"/>
</dbReference>
<dbReference type="PANTHER" id="PTHR43391">
    <property type="entry name" value="RETINOL DEHYDROGENASE-RELATED"/>
    <property type="match status" value="1"/>
</dbReference>
<evidence type="ECO:0000313" key="5">
    <source>
        <dbReference type="EMBL" id="RYS79950.1"/>
    </source>
</evidence>
<evidence type="ECO:0000256" key="2">
    <source>
        <dbReference type="ARBA" id="ARBA00022857"/>
    </source>
</evidence>
<sequence>MKMRVAVVTGASSGIGREFVRQLEYFYKDLDEIWVIARREERLEQLRKEVNVPLRIFAGDLQKKHVYRQFYTELCQWHPNIRMLVNAAGFGKSGTFSEIAEKGKRIHTDMIDLNCTALIRITQMTLPYMKMGSRIINMASAAAFCPQPSFAVYAASKACVLSFSRALGQELREKSIYVTAVCPGPVETEFFEVSGELKNPLKKLNMAAANKVVHRALIDSRKKKSVSVYGAGIKAAEIMTKLLPVSLILKAEELFVS</sequence>
<name>A0A414U5Z6_9FIRM</name>
<reference evidence="5 6" key="1">
    <citation type="journal article" date="2019" name="Science, e1252229">
        <title>Invertible promoters mediate bacterial phase variation, antibiotic resistance, and host adaptation in the gut.</title>
        <authorList>
            <person name="Jiang X."/>
            <person name="Hall A.B."/>
            <person name="Arthur T.D."/>
            <person name="Plichta D.R."/>
            <person name="Covington C.T."/>
            <person name="Poyet M."/>
            <person name="Crothers J."/>
            <person name="Moses P.L."/>
            <person name="Tolonen A.C."/>
            <person name="Vlamakis H."/>
            <person name="Alm E.J."/>
            <person name="Xavier R.J."/>
        </authorList>
    </citation>
    <scope>NUCLEOTIDE SEQUENCE [LARGE SCALE GENOMIC DNA]</scope>
    <source>
        <strain evidence="6">aa_0143</strain>
    </source>
</reference>
<dbReference type="InterPro" id="IPR036291">
    <property type="entry name" value="NAD(P)-bd_dom_sf"/>
</dbReference>
<dbReference type="Pfam" id="PF00106">
    <property type="entry name" value="adh_short"/>
    <property type="match status" value="1"/>
</dbReference>